<evidence type="ECO:0000256" key="1">
    <source>
        <dbReference type="SAM" id="MobiDB-lite"/>
    </source>
</evidence>
<keyword evidence="3" id="KW-1185">Reference proteome</keyword>
<dbReference type="EMBL" id="LT853700">
    <property type="protein sequence ID" value="SMQ53877.1"/>
    <property type="molecule type" value="Genomic_DNA"/>
</dbReference>
<accession>A0A1X7S3V8</accession>
<organism evidence="2 3">
    <name type="scientific">Zymoseptoria tritici (strain ST99CH_3D7)</name>
    <dbReference type="NCBI Taxonomy" id="1276538"/>
    <lineage>
        <taxon>Eukaryota</taxon>
        <taxon>Fungi</taxon>
        <taxon>Dikarya</taxon>
        <taxon>Ascomycota</taxon>
        <taxon>Pezizomycotina</taxon>
        <taxon>Dothideomycetes</taxon>
        <taxon>Dothideomycetidae</taxon>
        <taxon>Mycosphaerellales</taxon>
        <taxon>Mycosphaerellaceae</taxon>
        <taxon>Zymoseptoria</taxon>
    </lineage>
</organism>
<name>A0A1X7S3V8_ZYMT9</name>
<evidence type="ECO:0000313" key="3">
    <source>
        <dbReference type="Proteomes" id="UP000215127"/>
    </source>
</evidence>
<protein>
    <submittedName>
        <fullName evidence="2">Uncharacterized protein</fullName>
    </submittedName>
</protein>
<feature type="region of interest" description="Disordered" evidence="1">
    <location>
        <begin position="121"/>
        <end position="145"/>
    </location>
</feature>
<gene>
    <name evidence="2" type="ORF">ZT3D7_G9031</name>
</gene>
<sequence length="145" mass="16729">MEDSYSWTHFGLNGEYFELLQDEPALDRGRMPGVGVRCGVKLWNGDFLYDRMELRFWDLQPLTYPSLKDTAERLRDRGVMSVIEYQLSLSQLGEEEFVFGDDLMGILGAKELMDKQEVEQEVESEFEATVSSQDLNEGLREKDGD</sequence>
<reference evidence="2 3" key="1">
    <citation type="submission" date="2016-06" db="EMBL/GenBank/DDBJ databases">
        <authorList>
            <person name="Kjaerup R.B."/>
            <person name="Dalgaard T.S."/>
            <person name="Juul-Madsen H.R."/>
        </authorList>
    </citation>
    <scope>NUCLEOTIDE SEQUENCE [LARGE SCALE GENOMIC DNA]</scope>
</reference>
<proteinExistence type="predicted"/>
<dbReference type="AlphaFoldDB" id="A0A1X7S3V8"/>
<dbReference type="Proteomes" id="UP000215127">
    <property type="component" value="Chromosome 9"/>
</dbReference>
<evidence type="ECO:0000313" key="2">
    <source>
        <dbReference type="EMBL" id="SMQ53877.1"/>
    </source>
</evidence>